<evidence type="ECO:0000256" key="11">
    <source>
        <dbReference type="SAM" id="Phobius"/>
    </source>
</evidence>
<evidence type="ECO:0000259" key="12">
    <source>
        <dbReference type="PROSITE" id="PS50109"/>
    </source>
</evidence>
<keyword evidence="6" id="KW-0418">Kinase</keyword>
<feature type="transmembrane region" description="Helical" evidence="11">
    <location>
        <begin position="274"/>
        <end position="296"/>
    </location>
</feature>
<feature type="coiled-coil region" evidence="9">
    <location>
        <begin position="323"/>
        <end position="371"/>
    </location>
</feature>
<dbReference type="Proteomes" id="UP000191686">
    <property type="component" value="Unassembled WGS sequence"/>
</dbReference>
<dbReference type="Pfam" id="PF07730">
    <property type="entry name" value="HisKA_3"/>
    <property type="match status" value="1"/>
</dbReference>
<dbReference type="SUPFAM" id="SSF55874">
    <property type="entry name" value="ATPase domain of HSP90 chaperone/DNA topoisomerase II/histidine kinase"/>
    <property type="match status" value="1"/>
</dbReference>
<feature type="transmembrane region" description="Helical" evidence="11">
    <location>
        <begin position="176"/>
        <end position="198"/>
    </location>
</feature>
<reference evidence="13 14" key="1">
    <citation type="journal article" date="2017" name="Front. Microbiol.">
        <title>Genomics reveals a unique clone of Burkholderia cenocepacia harbouring an actively excising novel genomic island.</title>
        <authorList>
            <person name="Patil P."/>
            <person name="Mali S."/>
            <person name="Midha S."/>
            <person name="Gautam V."/>
            <person name="Dash L."/>
            <person name="Kumar S."/>
            <person name="Shastri J."/>
            <person name="Singhal L."/>
            <person name="Patil P.B."/>
        </authorList>
    </citation>
    <scope>NUCLEOTIDE SEQUENCE [LARGE SCALE GENOMIC DNA]</scope>
    <source>
        <strain evidence="13 14">BC-19</strain>
    </source>
</reference>
<keyword evidence="7" id="KW-0067">ATP-binding</keyword>
<dbReference type="PANTHER" id="PTHR24421">
    <property type="entry name" value="NITRATE/NITRITE SENSOR PROTEIN NARX-RELATED"/>
    <property type="match status" value="1"/>
</dbReference>
<keyword evidence="5" id="KW-0547">Nucleotide-binding</keyword>
<feature type="region of interest" description="Disordered" evidence="10">
    <location>
        <begin position="1"/>
        <end position="25"/>
    </location>
</feature>
<sequence>MMAAFRFPSAPLPPPPPNDDDPDTSRLFMSSLPPGRRERRLALATVLVSAVIFAALAPFAPLPLAPGWAFIPVYQSAIVVNDMVTAGLLLGQYAILREKPLLVLAGGYLFTAFMAGTHMLTFPGLFAPRGLLGAGEQTTAWLYLFWHGGFPLSVAAYALLRAASRGRTAPAPQRRAAIPVVLCIAAAIGATVALALLATAGHDLLPRIMSGNRMTATMTNAITVVWGLNLVALMLMWRQRRRHSVLDLWVMTVLVAWLFDIALSSMLNHGRFDLGFYAGRAYGLVASGVVLFAMLFENGRLHAQTVRALAGARYQHLLVAQKSAQLNEANERLEQRVAARTAQLSASNRDLRREVEERVRAERALQASREELREIAAISASAREAEQRRIARELHDELAQTLATLKNDLEWLIDRVPQDDASLARKIAAMHALARGAVAATRRIASDLRPLMLDDLGFAAAMQWLVEDFRHRHGIACALHVEPPELQLDEPYATAVFRIAQEALANVARHAAASHANVELVCGGEAIALTIRDDGAGFDPAVPRKSSSFGLVGLRERAYLVGGTLRIATTLGEGTTVEVEIPRVPAPVAVAHGVDGDSRINR</sequence>
<dbReference type="EC" id="2.7.13.3" evidence="2"/>
<dbReference type="GO" id="GO:0005524">
    <property type="term" value="F:ATP binding"/>
    <property type="evidence" value="ECO:0007669"/>
    <property type="project" value="UniProtKB-KW"/>
</dbReference>
<keyword evidence="8" id="KW-0902">Two-component regulatory system</keyword>
<evidence type="ECO:0000256" key="1">
    <source>
        <dbReference type="ARBA" id="ARBA00000085"/>
    </source>
</evidence>
<feature type="transmembrane region" description="Helical" evidence="11">
    <location>
        <begin position="140"/>
        <end position="164"/>
    </location>
</feature>
<dbReference type="PROSITE" id="PS50109">
    <property type="entry name" value="HIS_KIN"/>
    <property type="match status" value="1"/>
</dbReference>
<evidence type="ECO:0000256" key="8">
    <source>
        <dbReference type="ARBA" id="ARBA00023012"/>
    </source>
</evidence>
<evidence type="ECO:0000313" key="13">
    <source>
        <dbReference type="EMBL" id="MCW3710575.1"/>
    </source>
</evidence>
<comment type="caution">
    <text evidence="13">The sequence shown here is derived from an EMBL/GenBank/DDBJ whole genome shotgun (WGS) entry which is preliminary data.</text>
</comment>
<dbReference type="InterPro" id="IPR050482">
    <property type="entry name" value="Sensor_HK_TwoCompSys"/>
</dbReference>
<feature type="transmembrane region" description="Helical" evidence="11">
    <location>
        <begin position="248"/>
        <end position="268"/>
    </location>
</feature>
<evidence type="ECO:0000256" key="4">
    <source>
        <dbReference type="ARBA" id="ARBA00022679"/>
    </source>
</evidence>
<organism evidence="13 14">
    <name type="scientific">Burkholderia cenocepacia</name>
    <dbReference type="NCBI Taxonomy" id="95486"/>
    <lineage>
        <taxon>Bacteria</taxon>
        <taxon>Pseudomonadati</taxon>
        <taxon>Pseudomonadota</taxon>
        <taxon>Betaproteobacteria</taxon>
        <taxon>Burkholderiales</taxon>
        <taxon>Burkholderiaceae</taxon>
        <taxon>Burkholderia</taxon>
        <taxon>Burkholderia cepacia complex</taxon>
    </lineage>
</organism>
<evidence type="ECO:0000256" key="10">
    <source>
        <dbReference type="SAM" id="MobiDB-lite"/>
    </source>
</evidence>
<name>A0ABD4U821_9BURK</name>
<dbReference type="CDD" id="cd16917">
    <property type="entry name" value="HATPase_UhpB-NarQ-NarX-like"/>
    <property type="match status" value="1"/>
</dbReference>
<comment type="catalytic activity">
    <reaction evidence="1">
        <text>ATP + protein L-histidine = ADP + protein N-phospho-L-histidine.</text>
        <dbReference type="EC" id="2.7.13.3"/>
    </reaction>
</comment>
<keyword evidence="11" id="KW-0472">Membrane</keyword>
<dbReference type="InterPro" id="IPR036890">
    <property type="entry name" value="HATPase_C_sf"/>
</dbReference>
<dbReference type="GO" id="GO:0000160">
    <property type="term" value="P:phosphorelay signal transduction system"/>
    <property type="evidence" value="ECO:0007669"/>
    <property type="project" value="UniProtKB-KW"/>
</dbReference>
<dbReference type="InterPro" id="IPR033424">
    <property type="entry name" value="MASE4"/>
</dbReference>
<dbReference type="RefSeq" id="WP_077056739.1">
    <property type="nucleotide sequence ID" value="NZ_CAJPDA010000013.1"/>
</dbReference>
<evidence type="ECO:0000256" key="7">
    <source>
        <dbReference type="ARBA" id="ARBA00022840"/>
    </source>
</evidence>
<feature type="transmembrane region" description="Helical" evidence="11">
    <location>
        <begin position="101"/>
        <end position="120"/>
    </location>
</feature>
<keyword evidence="4" id="KW-0808">Transferase</keyword>
<evidence type="ECO:0000313" key="14">
    <source>
        <dbReference type="Proteomes" id="UP000191686"/>
    </source>
</evidence>
<evidence type="ECO:0000256" key="9">
    <source>
        <dbReference type="SAM" id="Coils"/>
    </source>
</evidence>
<dbReference type="Pfam" id="PF02518">
    <property type="entry name" value="HATPase_c"/>
    <property type="match status" value="1"/>
</dbReference>
<dbReference type="EMBL" id="JYMX02000002">
    <property type="protein sequence ID" value="MCW3710575.1"/>
    <property type="molecule type" value="Genomic_DNA"/>
</dbReference>
<evidence type="ECO:0000256" key="6">
    <source>
        <dbReference type="ARBA" id="ARBA00022777"/>
    </source>
</evidence>
<keyword evidence="9" id="KW-0175">Coiled coil</keyword>
<evidence type="ECO:0000256" key="3">
    <source>
        <dbReference type="ARBA" id="ARBA00022553"/>
    </source>
</evidence>
<protein>
    <recommendedName>
        <fullName evidence="2">histidine kinase</fullName>
        <ecNumber evidence="2">2.7.13.3</ecNumber>
    </recommendedName>
</protein>
<dbReference type="Gene3D" id="1.20.5.1930">
    <property type="match status" value="1"/>
</dbReference>
<dbReference type="InterPro" id="IPR003594">
    <property type="entry name" value="HATPase_dom"/>
</dbReference>
<dbReference type="Gene3D" id="3.30.565.10">
    <property type="entry name" value="Histidine kinase-like ATPase, C-terminal domain"/>
    <property type="match status" value="1"/>
</dbReference>
<keyword evidence="11" id="KW-1133">Transmembrane helix</keyword>
<dbReference type="AlphaFoldDB" id="A0ABD4U821"/>
<feature type="transmembrane region" description="Helical" evidence="11">
    <location>
        <begin position="41"/>
        <end position="62"/>
    </location>
</feature>
<gene>
    <name evidence="13" type="ORF">UE95_004675</name>
</gene>
<dbReference type="PANTHER" id="PTHR24421:SF10">
    <property type="entry name" value="NITRATE_NITRITE SENSOR PROTEIN NARQ"/>
    <property type="match status" value="1"/>
</dbReference>
<feature type="transmembrane region" description="Helical" evidence="11">
    <location>
        <begin position="68"/>
        <end position="89"/>
    </location>
</feature>
<accession>A0ABD4U821</accession>
<keyword evidence="3" id="KW-0597">Phosphoprotein</keyword>
<feature type="transmembrane region" description="Helical" evidence="11">
    <location>
        <begin position="218"/>
        <end position="236"/>
    </location>
</feature>
<keyword evidence="11" id="KW-0812">Transmembrane</keyword>
<evidence type="ECO:0000256" key="5">
    <source>
        <dbReference type="ARBA" id="ARBA00022741"/>
    </source>
</evidence>
<dbReference type="InterPro" id="IPR011712">
    <property type="entry name" value="Sig_transdc_His_kin_sub3_dim/P"/>
</dbReference>
<dbReference type="InterPro" id="IPR005467">
    <property type="entry name" value="His_kinase_dom"/>
</dbReference>
<proteinExistence type="predicted"/>
<dbReference type="Pfam" id="PF17158">
    <property type="entry name" value="MASE4"/>
    <property type="match status" value="1"/>
</dbReference>
<feature type="domain" description="Histidine kinase" evidence="12">
    <location>
        <begin position="393"/>
        <end position="585"/>
    </location>
</feature>
<evidence type="ECO:0000256" key="2">
    <source>
        <dbReference type="ARBA" id="ARBA00012438"/>
    </source>
</evidence>
<dbReference type="GO" id="GO:0004673">
    <property type="term" value="F:protein histidine kinase activity"/>
    <property type="evidence" value="ECO:0007669"/>
    <property type="project" value="UniProtKB-EC"/>
</dbReference>
<reference evidence="13 14" key="2">
    <citation type="journal article" date="2017" name="Front. Microbiol.">
        <title>Genomics Reveals a Unique Clone of Burkholderia cenocepacia Harboring an Actively Excising Novel Genomic Island.</title>
        <authorList>
            <person name="Patil P.P."/>
            <person name="Mali S."/>
            <person name="Midha S."/>
            <person name="Gautam V."/>
            <person name="Dash L."/>
            <person name="Kumar S."/>
            <person name="Shastri J."/>
            <person name="Singhal L."/>
            <person name="Patil P.B."/>
        </authorList>
    </citation>
    <scope>NUCLEOTIDE SEQUENCE [LARGE SCALE GENOMIC DNA]</scope>
    <source>
        <strain evidence="13 14">BC-19</strain>
    </source>
</reference>